<dbReference type="EMBL" id="JXUW01000024">
    <property type="protein sequence ID" value="KJE75987.1"/>
    <property type="molecule type" value="Genomic_DNA"/>
</dbReference>
<sequence length="287" mass="31810">MNTPVDAHLSQDHRHLLVAASLGSKLGLRPIGPLAALELDDASCAPVIEREVDNTRYFIANRRIPLDGATNFRDAGGRRTENGDLVEWRTHYRSENLVKLTSRDWELVEALGIDMILDLRHGDESGLAPSKAPSSISIVQIPIVGNLAGHVDATSALLDGKIDRIDDDAMRSMYLDLVAQHGQDLLTAFELYRDHDHPVLVHCTAGKDRTGIVVALWQLSQGVSPREVLEDYRLSSLYRTLPRFLTLRPDLLAAHVNPRNIHSYISTQNESLAAALEALDLNSVLRR</sequence>
<dbReference type="InterPro" id="IPR000387">
    <property type="entry name" value="Tyr_Pase_dom"/>
</dbReference>
<keyword evidence="4" id="KW-1185">Reference proteome</keyword>
<dbReference type="Pfam" id="PF13350">
    <property type="entry name" value="Y_phosphatase3"/>
    <property type="match status" value="1"/>
</dbReference>
<dbReference type="OrthoDB" id="1188001at2"/>
<gene>
    <name evidence="3" type="primary">iphP2</name>
    <name evidence="3" type="ORF">FEAC_22840</name>
</gene>
<dbReference type="Proteomes" id="UP000032336">
    <property type="component" value="Unassembled WGS sequence"/>
</dbReference>
<comment type="similarity">
    <text evidence="1">Belongs to the protein-tyrosine phosphatase family.</text>
</comment>
<dbReference type="EC" id="3.1.3.48" evidence="3"/>
<dbReference type="eggNOG" id="COG2365">
    <property type="taxonomic scope" value="Bacteria"/>
</dbReference>
<evidence type="ECO:0000313" key="4">
    <source>
        <dbReference type="Proteomes" id="UP000032336"/>
    </source>
</evidence>
<keyword evidence="3" id="KW-0378">Hydrolase</keyword>
<dbReference type="PROSITE" id="PS50056">
    <property type="entry name" value="TYR_PHOSPHATASE_2"/>
    <property type="match status" value="1"/>
</dbReference>
<accession>A0A0D8FUQ6</accession>
<dbReference type="PROSITE" id="PS00383">
    <property type="entry name" value="TYR_PHOSPHATASE_1"/>
    <property type="match status" value="1"/>
</dbReference>
<feature type="domain" description="Tyrosine specific protein phosphatases" evidence="2">
    <location>
        <begin position="183"/>
        <end position="233"/>
    </location>
</feature>
<dbReference type="InterPro" id="IPR016130">
    <property type="entry name" value="Tyr_Pase_AS"/>
</dbReference>
<dbReference type="Gene3D" id="3.90.190.10">
    <property type="entry name" value="Protein tyrosine phosphatase superfamily"/>
    <property type="match status" value="1"/>
</dbReference>
<evidence type="ECO:0000313" key="3">
    <source>
        <dbReference type="EMBL" id="KJE75987.1"/>
    </source>
</evidence>
<dbReference type="InterPro" id="IPR026893">
    <property type="entry name" value="Tyr/Ser_Pase_IphP-type"/>
</dbReference>
<protein>
    <submittedName>
        <fullName evidence="3">Tyrosine-protein phosphatase</fullName>
        <ecNumber evidence="3">3.1.3.48</ecNumber>
    </submittedName>
</protein>
<comment type="caution">
    <text evidence="3">The sequence shown here is derived from an EMBL/GenBank/DDBJ whole genome shotgun (WGS) entry which is preliminary data.</text>
</comment>
<dbReference type="PANTHER" id="PTHR31126">
    <property type="entry name" value="TYROSINE-PROTEIN PHOSPHATASE"/>
    <property type="match status" value="1"/>
</dbReference>
<dbReference type="GO" id="GO:0004725">
    <property type="term" value="F:protein tyrosine phosphatase activity"/>
    <property type="evidence" value="ECO:0007669"/>
    <property type="project" value="UniProtKB-EC"/>
</dbReference>
<dbReference type="GeneID" id="78373335"/>
<organism evidence="3 4">
    <name type="scientific">Ferrimicrobium acidiphilum DSM 19497</name>
    <dbReference type="NCBI Taxonomy" id="1121877"/>
    <lineage>
        <taxon>Bacteria</taxon>
        <taxon>Bacillati</taxon>
        <taxon>Actinomycetota</taxon>
        <taxon>Acidimicrobiia</taxon>
        <taxon>Acidimicrobiales</taxon>
        <taxon>Acidimicrobiaceae</taxon>
        <taxon>Ferrimicrobium</taxon>
    </lineage>
</organism>
<reference evidence="3 4" key="1">
    <citation type="submission" date="2015-01" db="EMBL/GenBank/DDBJ databases">
        <title>Draft genome of the acidophilic iron oxidizer Ferrimicrobium acidiphilum strain T23.</title>
        <authorList>
            <person name="Poehlein A."/>
            <person name="Eisen S."/>
            <person name="Schloemann M."/>
            <person name="Johnson B.D."/>
            <person name="Daniel R."/>
            <person name="Muehling M."/>
        </authorList>
    </citation>
    <scope>NUCLEOTIDE SEQUENCE [LARGE SCALE GENOMIC DNA]</scope>
    <source>
        <strain evidence="3 4">T23</strain>
    </source>
</reference>
<proteinExistence type="inferred from homology"/>
<dbReference type="RefSeq" id="WP_035390284.1">
    <property type="nucleotide sequence ID" value="NZ_JQKF01000022.1"/>
</dbReference>
<dbReference type="AlphaFoldDB" id="A0A0D8FUQ6"/>
<evidence type="ECO:0000256" key="1">
    <source>
        <dbReference type="ARBA" id="ARBA00009580"/>
    </source>
</evidence>
<name>A0A0D8FUQ6_9ACTN</name>
<dbReference type="PANTHER" id="PTHR31126:SF1">
    <property type="entry name" value="TYROSINE SPECIFIC PROTEIN PHOSPHATASES DOMAIN-CONTAINING PROTEIN"/>
    <property type="match status" value="1"/>
</dbReference>
<evidence type="ECO:0000259" key="2">
    <source>
        <dbReference type="PROSITE" id="PS50056"/>
    </source>
</evidence>
<dbReference type="InterPro" id="IPR029021">
    <property type="entry name" value="Prot-tyrosine_phosphatase-like"/>
</dbReference>
<dbReference type="SUPFAM" id="SSF52799">
    <property type="entry name" value="(Phosphotyrosine protein) phosphatases II"/>
    <property type="match status" value="1"/>
</dbReference>
<dbReference type="STRING" id="1121877.FEAC_22840"/>